<dbReference type="EMBL" id="JAAGBB010000039">
    <property type="protein sequence ID" value="MBR0667674.1"/>
    <property type="molecule type" value="Genomic_DNA"/>
</dbReference>
<protein>
    <submittedName>
        <fullName evidence="1">Uncharacterized protein</fullName>
    </submittedName>
</protein>
<name>A0ABS5F565_9PROT</name>
<organism evidence="1 2">
    <name type="scientific">Plastoroseomonas hellenica</name>
    <dbReference type="NCBI Taxonomy" id="2687306"/>
    <lineage>
        <taxon>Bacteria</taxon>
        <taxon>Pseudomonadati</taxon>
        <taxon>Pseudomonadota</taxon>
        <taxon>Alphaproteobacteria</taxon>
        <taxon>Acetobacterales</taxon>
        <taxon>Acetobacteraceae</taxon>
        <taxon>Plastoroseomonas</taxon>
    </lineage>
</organism>
<proteinExistence type="predicted"/>
<dbReference type="Proteomes" id="UP001196870">
    <property type="component" value="Unassembled WGS sequence"/>
</dbReference>
<evidence type="ECO:0000313" key="1">
    <source>
        <dbReference type="EMBL" id="MBR0667674.1"/>
    </source>
</evidence>
<comment type="caution">
    <text evidence="1">The sequence shown here is derived from an EMBL/GenBank/DDBJ whole genome shotgun (WGS) entry which is preliminary data.</text>
</comment>
<sequence length="79" mass="9031">MRNPWLTLWLNGADAWMGAARGLSFAEIQREQMRMIHEVGQRAIQVWAVAWMFPWPARQRPIAERMAALSLRVVAGGRG</sequence>
<reference evidence="2" key="1">
    <citation type="journal article" date="2021" name="Syst. Appl. Microbiol.">
        <title>Roseomonas hellenica sp. nov., isolated from roots of wild-growing Alkanna tinctoria.</title>
        <authorList>
            <person name="Rat A."/>
            <person name="Naranjo H.D."/>
            <person name="Lebbe L."/>
            <person name="Cnockaert M."/>
            <person name="Krigas N."/>
            <person name="Grigoriadou K."/>
            <person name="Maloupa E."/>
            <person name="Willems A."/>
        </authorList>
    </citation>
    <scope>NUCLEOTIDE SEQUENCE [LARGE SCALE GENOMIC DNA]</scope>
    <source>
        <strain evidence="2">LMG 31523</strain>
    </source>
</reference>
<evidence type="ECO:0000313" key="2">
    <source>
        <dbReference type="Proteomes" id="UP001196870"/>
    </source>
</evidence>
<gene>
    <name evidence="1" type="ORF">GXW71_25185</name>
</gene>
<dbReference type="RefSeq" id="WP_211855453.1">
    <property type="nucleotide sequence ID" value="NZ_JAAGBB010000039.1"/>
</dbReference>
<keyword evidence="2" id="KW-1185">Reference proteome</keyword>
<accession>A0ABS5F565</accession>